<comment type="similarity">
    <text evidence="10 11">Belongs to the TonB-dependent receptor family.</text>
</comment>
<reference evidence="14 15" key="1">
    <citation type="submission" date="2016-10" db="EMBL/GenBank/DDBJ databases">
        <authorList>
            <person name="de Groot N.N."/>
        </authorList>
    </citation>
    <scope>NUCLEOTIDE SEQUENCE [LARGE SCALE GENOMIC DNA]</scope>
    <source>
        <strain evidence="14 15">DSM 17794</strain>
    </source>
</reference>
<sequence>MGVRRKALFLEEKYSTAPNQKNLEARSNLQIIFNFAGLNFKTFVNSKGLRQFRLRLNNQKMKKNLLFFTILFMTFGFVRAQENPEQLEEVTLTAGRIDLPFSKNSRTIKIISSEEIKNSGANNLADLLQQVTGVDIRRRGTGGAQADLYIRGGSFDQTLLLIDGIKVEDAQTGHHTLNLALPMEVIERIEIIKGPAARVYGQNAFTGAVNIITKDAVQNEVSIELEGGSYSQKNASVTVSSNLEKSSHIVNYTRQLSDGYRYNTDYDNQQYFIKSKFDTRSLPIEMIAAFADRKFGANGFYASPEAVDQYEETQASLLGFSSEFKKGNLSLKPRVYWRRNEDEYIYLRQDPSVYRNLHISNKVGAEINASYVSRLGVTGFGVDMAKVFLSSNNLGDRERFMTTVFLEHQFNLLNDRLDITPGVAVNYFSDFKFHAFPGVDIGYQLADRWRAYGNMGYTYRIPTYTDLYYASPNTIGNVDLEPEEAISEEIGLKYIASQLQFSVALFNRDAQNLIDYVKENEDDLWQAKNVRDVNSKGVEANFSYGYTIKNHRQNLELGYTYLKDDVKDLNLDFSQYSINSLRHHFTAAYTSQFIKNLSHTVIYKYAERTLGESYSVVDFNISLGLDEFEIYATANNIFNTEYTETNLVPMPKGNVLFGLRFTFR</sequence>
<evidence type="ECO:0000256" key="5">
    <source>
        <dbReference type="ARBA" id="ARBA00022729"/>
    </source>
</evidence>
<dbReference type="GO" id="GO:0009279">
    <property type="term" value="C:cell outer membrane"/>
    <property type="evidence" value="ECO:0007669"/>
    <property type="project" value="UniProtKB-SubCell"/>
</dbReference>
<evidence type="ECO:0000256" key="2">
    <source>
        <dbReference type="ARBA" id="ARBA00022448"/>
    </source>
</evidence>
<dbReference type="GO" id="GO:0015889">
    <property type="term" value="P:cobalamin transport"/>
    <property type="evidence" value="ECO:0007669"/>
    <property type="project" value="TreeGrafter"/>
</dbReference>
<evidence type="ECO:0000259" key="13">
    <source>
        <dbReference type="Pfam" id="PF07715"/>
    </source>
</evidence>
<dbReference type="InterPro" id="IPR000531">
    <property type="entry name" value="Beta-barrel_TonB"/>
</dbReference>
<accession>A0A1I5CVK4</accession>
<dbReference type="GO" id="GO:0006811">
    <property type="term" value="P:monoatomic ion transport"/>
    <property type="evidence" value="ECO:0007669"/>
    <property type="project" value="UniProtKB-KW"/>
</dbReference>
<keyword evidence="3 10" id="KW-1134">Transmembrane beta strand</keyword>
<feature type="domain" description="TonB-dependent receptor-like beta-barrel" evidence="12">
    <location>
        <begin position="254"/>
        <end position="637"/>
    </location>
</feature>
<dbReference type="Proteomes" id="UP000199153">
    <property type="component" value="Unassembled WGS sequence"/>
</dbReference>
<name>A0A1I5CVK4_9FLAO</name>
<evidence type="ECO:0000256" key="9">
    <source>
        <dbReference type="ARBA" id="ARBA00023237"/>
    </source>
</evidence>
<keyword evidence="7 11" id="KW-0798">TonB box</keyword>
<dbReference type="STRING" id="287099.SAMN05660413_03029"/>
<dbReference type="SUPFAM" id="SSF56935">
    <property type="entry name" value="Porins"/>
    <property type="match status" value="1"/>
</dbReference>
<dbReference type="InterPro" id="IPR037066">
    <property type="entry name" value="Plug_dom_sf"/>
</dbReference>
<evidence type="ECO:0000259" key="12">
    <source>
        <dbReference type="Pfam" id="PF00593"/>
    </source>
</evidence>
<dbReference type="EMBL" id="FOVL01000025">
    <property type="protein sequence ID" value="SFN90963.1"/>
    <property type="molecule type" value="Genomic_DNA"/>
</dbReference>
<evidence type="ECO:0000256" key="7">
    <source>
        <dbReference type="ARBA" id="ARBA00023077"/>
    </source>
</evidence>
<evidence type="ECO:0000256" key="1">
    <source>
        <dbReference type="ARBA" id="ARBA00004571"/>
    </source>
</evidence>
<dbReference type="InterPro" id="IPR012910">
    <property type="entry name" value="Plug_dom"/>
</dbReference>
<keyword evidence="15" id="KW-1185">Reference proteome</keyword>
<evidence type="ECO:0000256" key="8">
    <source>
        <dbReference type="ARBA" id="ARBA00023136"/>
    </source>
</evidence>
<feature type="domain" description="TonB-dependent receptor plug" evidence="13">
    <location>
        <begin position="105"/>
        <end position="208"/>
    </location>
</feature>
<evidence type="ECO:0000256" key="4">
    <source>
        <dbReference type="ARBA" id="ARBA00022692"/>
    </source>
</evidence>
<protein>
    <submittedName>
        <fullName evidence="14">Iron complex outermembrane recepter protein</fullName>
    </submittedName>
</protein>
<keyword evidence="5" id="KW-0732">Signal</keyword>
<dbReference type="Gene3D" id="2.40.170.20">
    <property type="entry name" value="TonB-dependent receptor, beta-barrel domain"/>
    <property type="match status" value="1"/>
</dbReference>
<evidence type="ECO:0000256" key="10">
    <source>
        <dbReference type="PROSITE-ProRule" id="PRU01360"/>
    </source>
</evidence>
<keyword evidence="2 10" id="KW-0813">Transport</keyword>
<evidence type="ECO:0000256" key="6">
    <source>
        <dbReference type="ARBA" id="ARBA00023065"/>
    </source>
</evidence>
<evidence type="ECO:0000256" key="3">
    <source>
        <dbReference type="ARBA" id="ARBA00022452"/>
    </source>
</evidence>
<evidence type="ECO:0000313" key="14">
    <source>
        <dbReference type="EMBL" id="SFN90963.1"/>
    </source>
</evidence>
<keyword evidence="9 10" id="KW-0998">Cell outer membrane</keyword>
<dbReference type="Gene3D" id="2.170.130.10">
    <property type="entry name" value="TonB-dependent receptor, plug domain"/>
    <property type="match status" value="1"/>
</dbReference>
<dbReference type="Pfam" id="PF07715">
    <property type="entry name" value="Plug"/>
    <property type="match status" value="1"/>
</dbReference>
<proteinExistence type="inferred from homology"/>
<dbReference type="Pfam" id="PF00593">
    <property type="entry name" value="TonB_dep_Rec_b-barrel"/>
    <property type="match status" value="1"/>
</dbReference>
<keyword evidence="4 10" id="KW-0812">Transmembrane</keyword>
<dbReference type="InterPro" id="IPR039426">
    <property type="entry name" value="TonB-dep_rcpt-like"/>
</dbReference>
<evidence type="ECO:0000256" key="11">
    <source>
        <dbReference type="RuleBase" id="RU003357"/>
    </source>
</evidence>
<evidence type="ECO:0000313" key="15">
    <source>
        <dbReference type="Proteomes" id="UP000199153"/>
    </source>
</evidence>
<keyword evidence="8 10" id="KW-0472">Membrane</keyword>
<dbReference type="PANTHER" id="PTHR30069:SF53">
    <property type="entry name" value="COLICIN I RECEPTOR-RELATED"/>
    <property type="match status" value="1"/>
</dbReference>
<dbReference type="AlphaFoldDB" id="A0A1I5CVK4"/>
<keyword evidence="6" id="KW-0406">Ion transport</keyword>
<dbReference type="InterPro" id="IPR036942">
    <property type="entry name" value="Beta-barrel_TonB_sf"/>
</dbReference>
<comment type="subcellular location">
    <subcellularLocation>
        <location evidence="1 10">Cell outer membrane</location>
        <topology evidence="1 10">Multi-pass membrane protein</topology>
    </subcellularLocation>
</comment>
<dbReference type="PANTHER" id="PTHR30069">
    <property type="entry name" value="TONB-DEPENDENT OUTER MEMBRANE RECEPTOR"/>
    <property type="match status" value="1"/>
</dbReference>
<organism evidence="14 15">
    <name type="scientific">Salegentibacter flavus</name>
    <dbReference type="NCBI Taxonomy" id="287099"/>
    <lineage>
        <taxon>Bacteria</taxon>
        <taxon>Pseudomonadati</taxon>
        <taxon>Bacteroidota</taxon>
        <taxon>Flavobacteriia</taxon>
        <taxon>Flavobacteriales</taxon>
        <taxon>Flavobacteriaceae</taxon>
        <taxon>Salegentibacter</taxon>
    </lineage>
</organism>
<gene>
    <name evidence="14" type="ORF">SAMN05660413_03029</name>
</gene>
<dbReference type="PROSITE" id="PS52016">
    <property type="entry name" value="TONB_DEPENDENT_REC_3"/>
    <property type="match status" value="1"/>
</dbReference>